<evidence type="ECO:0000313" key="5">
    <source>
        <dbReference type="Proteomes" id="UP001179280"/>
    </source>
</evidence>
<gene>
    <name evidence="4" type="ORF">JOC54_002101</name>
</gene>
<dbReference type="Pfam" id="PF01522">
    <property type="entry name" value="Polysacc_deac_1"/>
    <property type="match status" value="1"/>
</dbReference>
<keyword evidence="2" id="KW-0378">Hydrolase</keyword>
<dbReference type="EMBL" id="JAFBCV010000005">
    <property type="protein sequence ID" value="MBM7838842.1"/>
    <property type="molecule type" value="Genomic_DNA"/>
</dbReference>
<evidence type="ECO:0000313" key="4">
    <source>
        <dbReference type="EMBL" id="MBM7838842.1"/>
    </source>
</evidence>
<dbReference type="Gene3D" id="3.20.20.370">
    <property type="entry name" value="Glycoside hydrolase/deacetylase"/>
    <property type="match status" value="1"/>
</dbReference>
<dbReference type="InterPro" id="IPR011330">
    <property type="entry name" value="Glyco_hydro/deAcase_b/a-brl"/>
</dbReference>
<proteinExistence type="predicted"/>
<reference evidence="4" key="1">
    <citation type="submission" date="2021-01" db="EMBL/GenBank/DDBJ databases">
        <title>Genomic Encyclopedia of Type Strains, Phase IV (KMG-IV): sequencing the most valuable type-strain genomes for metagenomic binning, comparative biology and taxonomic classification.</title>
        <authorList>
            <person name="Goeker M."/>
        </authorList>
    </citation>
    <scope>NUCLEOTIDE SEQUENCE</scope>
    <source>
        <strain evidence="4">DSM 21943</strain>
    </source>
</reference>
<dbReference type="InterPro" id="IPR050248">
    <property type="entry name" value="Polysacc_deacetylase_ArnD"/>
</dbReference>
<dbReference type="InterPro" id="IPR002509">
    <property type="entry name" value="NODB_dom"/>
</dbReference>
<organism evidence="4 5">
    <name type="scientific">Shouchella xiaoxiensis</name>
    <dbReference type="NCBI Taxonomy" id="766895"/>
    <lineage>
        <taxon>Bacteria</taxon>
        <taxon>Bacillati</taxon>
        <taxon>Bacillota</taxon>
        <taxon>Bacilli</taxon>
        <taxon>Bacillales</taxon>
        <taxon>Bacillaceae</taxon>
        <taxon>Shouchella</taxon>
    </lineage>
</organism>
<dbReference type="PANTHER" id="PTHR10587">
    <property type="entry name" value="GLYCOSYL TRANSFERASE-RELATED"/>
    <property type="match status" value="1"/>
</dbReference>
<sequence>MKTKGGLLFTFVLLLTFFLPSEVSHAVIKERHEYERTGNVFWEAQTDEMLVALTFDDGPHPANTPELLDLLKKHNVHATFFVVGKWVDAYPELAHRIVDEGHEIANHTYSHNYDEQISKDTLMDEIEKTNVLLESELGFRPTFFRPVGGYYTDEIIEAAIDLNQDVLLWSWHQDPRDWAGPRMESIAAHILNGITPGDVILLHDGGGDREETLKAVDRIIPILKHRGYSFATASQLLHSNTPSPASS</sequence>
<accession>A0ABS2SX70</accession>
<evidence type="ECO:0000259" key="3">
    <source>
        <dbReference type="PROSITE" id="PS51677"/>
    </source>
</evidence>
<evidence type="ECO:0000256" key="1">
    <source>
        <dbReference type="ARBA" id="ARBA00022723"/>
    </source>
</evidence>
<keyword evidence="1" id="KW-0479">Metal-binding</keyword>
<keyword evidence="5" id="KW-1185">Reference proteome</keyword>
<dbReference type="PANTHER" id="PTHR10587:SF133">
    <property type="entry name" value="CHITIN DEACETYLASE 1-RELATED"/>
    <property type="match status" value="1"/>
</dbReference>
<dbReference type="PROSITE" id="PS51677">
    <property type="entry name" value="NODB"/>
    <property type="match status" value="1"/>
</dbReference>
<dbReference type="Proteomes" id="UP001179280">
    <property type="component" value="Unassembled WGS sequence"/>
</dbReference>
<comment type="caution">
    <text evidence="4">The sequence shown here is derived from an EMBL/GenBank/DDBJ whole genome shotgun (WGS) entry which is preliminary data.</text>
</comment>
<dbReference type="CDD" id="cd10917">
    <property type="entry name" value="CE4_NodB_like_6s_7s"/>
    <property type="match status" value="1"/>
</dbReference>
<dbReference type="SUPFAM" id="SSF88713">
    <property type="entry name" value="Glycoside hydrolase/deacetylase"/>
    <property type="match status" value="1"/>
</dbReference>
<dbReference type="RefSeq" id="WP_204466131.1">
    <property type="nucleotide sequence ID" value="NZ_JAFBCV010000005.1"/>
</dbReference>
<protein>
    <submittedName>
        <fullName evidence="4">Peptidoglycan/xylan/chitin deacetylase (PgdA/CDA1 family)</fullName>
    </submittedName>
</protein>
<feature type="domain" description="NodB homology" evidence="3">
    <location>
        <begin position="49"/>
        <end position="231"/>
    </location>
</feature>
<evidence type="ECO:0000256" key="2">
    <source>
        <dbReference type="ARBA" id="ARBA00022801"/>
    </source>
</evidence>
<name>A0ABS2SX70_9BACI</name>